<protein>
    <recommendedName>
        <fullName evidence="1">FBD domain-containing protein</fullName>
    </recommendedName>
</protein>
<proteinExistence type="predicted"/>
<dbReference type="InterPro" id="IPR001810">
    <property type="entry name" value="F-box_dom"/>
</dbReference>
<dbReference type="InterPro" id="IPR055411">
    <property type="entry name" value="LRR_FXL15/At3g58940/PEG3-like"/>
</dbReference>
<dbReference type="Pfam" id="PF08387">
    <property type="entry name" value="FBD"/>
    <property type="match status" value="1"/>
</dbReference>
<dbReference type="AlphaFoldDB" id="A0AAV1AQ19"/>
<reference evidence="2 3" key="1">
    <citation type="submission" date="2023-01" db="EMBL/GenBank/DDBJ databases">
        <authorList>
            <person name="Kreplak J."/>
        </authorList>
    </citation>
    <scope>NUCLEOTIDE SEQUENCE [LARGE SCALE GENOMIC DNA]</scope>
</reference>
<dbReference type="Gene3D" id="3.80.10.10">
    <property type="entry name" value="Ribonuclease Inhibitor"/>
    <property type="match status" value="1"/>
</dbReference>
<dbReference type="Pfam" id="PF24758">
    <property type="entry name" value="LRR_At5g56370"/>
    <property type="match status" value="1"/>
</dbReference>
<organism evidence="2 3">
    <name type="scientific">Vicia faba</name>
    <name type="common">Broad bean</name>
    <name type="synonym">Faba vulgaris</name>
    <dbReference type="NCBI Taxonomy" id="3906"/>
    <lineage>
        <taxon>Eukaryota</taxon>
        <taxon>Viridiplantae</taxon>
        <taxon>Streptophyta</taxon>
        <taxon>Embryophyta</taxon>
        <taxon>Tracheophyta</taxon>
        <taxon>Spermatophyta</taxon>
        <taxon>Magnoliopsida</taxon>
        <taxon>eudicotyledons</taxon>
        <taxon>Gunneridae</taxon>
        <taxon>Pentapetalae</taxon>
        <taxon>rosids</taxon>
        <taxon>fabids</taxon>
        <taxon>Fabales</taxon>
        <taxon>Fabaceae</taxon>
        <taxon>Papilionoideae</taxon>
        <taxon>50 kb inversion clade</taxon>
        <taxon>NPAAA clade</taxon>
        <taxon>Hologalegina</taxon>
        <taxon>IRL clade</taxon>
        <taxon>Fabeae</taxon>
        <taxon>Vicia</taxon>
    </lineage>
</organism>
<dbReference type="Gene3D" id="1.20.1280.50">
    <property type="match status" value="1"/>
</dbReference>
<dbReference type="SMART" id="SM00579">
    <property type="entry name" value="FBD"/>
    <property type="match status" value="1"/>
</dbReference>
<dbReference type="InterPro" id="IPR050232">
    <property type="entry name" value="FBL13/AtMIF1-like"/>
</dbReference>
<evidence type="ECO:0000313" key="2">
    <source>
        <dbReference type="EMBL" id="CAI8612416.1"/>
    </source>
</evidence>
<evidence type="ECO:0000313" key="3">
    <source>
        <dbReference type="Proteomes" id="UP001157006"/>
    </source>
</evidence>
<dbReference type="InterPro" id="IPR053781">
    <property type="entry name" value="F-box_AtFBL13-like"/>
</dbReference>
<evidence type="ECO:0000259" key="1">
    <source>
        <dbReference type="SMART" id="SM00579"/>
    </source>
</evidence>
<dbReference type="Proteomes" id="UP001157006">
    <property type="component" value="Chromosome 5"/>
</dbReference>
<feature type="domain" description="FBD" evidence="1">
    <location>
        <begin position="321"/>
        <end position="387"/>
    </location>
</feature>
<dbReference type="PANTHER" id="PTHR31900:SF34">
    <property type="entry name" value="EMB|CAB62440.1-RELATED"/>
    <property type="match status" value="1"/>
</dbReference>
<sequence>MADDILSTFSDEVLCLILSFLQTKQVVATSILSKRWKHLWRSVPVLDFTNTILTDHKENFCVTDFIYYVLLSVTPIKGFKISLMYDYTQDIDLGIPSFYKWINFLVQQGVEHLDLFLMLMPGVPDLPNTILTCETLVSLSLRFFCLNFTFPSVKLPSLKTLSLELIFSQKDQNFMLLLAGCPILEELFISKIWGFHSEDSLSTNKWKSFTLKTLTRASVDSTYFHFPFEPLLHVHSLSISTAEMVSYNHVLPTFNNLTSLDLNSFNYRWRFLIEVLKHCPKLQTLKLNEAASNTDIWAKNEETWTRKDDKENWVDPKFVPQCLSLHLKACHLLSFLGLQGELLLAKYILKNAAVLQTMKIWNGGHPGIEGLLRSCSRASSTCKLTVYRVSFDGANELNLALDASGSSGGRND</sequence>
<dbReference type="SUPFAM" id="SSF52047">
    <property type="entry name" value="RNI-like"/>
    <property type="match status" value="1"/>
</dbReference>
<dbReference type="PANTHER" id="PTHR31900">
    <property type="entry name" value="F-BOX/RNI SUPERFAMILY PROTEIN-RELATED"/>
    <property type="match status" value="1"/>
</dbReference>
<gene>
    <name evidence="2" type="ORF">VFH_V033240</name>
</gene>
<dbReference type="EMBL" id="OX451740">
    <property type="protein sequence ID" value="CAI8612416.1"/>
    <property type="molecule type" value="Genomic_DNA"/>
</dbReference>
<dbReference type="InterPro" id="IPR036047">
    <property type="entry name" value="F-box-like_dom_sf"/>
</dbReference>
<dbReference type="Pfam" id="PF00646">
    <property type="entry name" value="F-box"/>
    <property type="match status" value="1"/>
</dbReference>
<accession>A0AAV1AQ19</accession>
<keyword evidence="3" id="KW-1185">Reference proteome</keyword>
<dbReference type="SUPFAM" id="SSF81383">
    <property type="entry name" value="F-box domain"/>
    <property type="match status" value="1"/>
</dbReference>
<dbReference type="InterPro" id="IPR006566">
    <property type="entry name" value="FBD"/>
</dbReference>
<name>A0AAV1AQ19_VICFA</name>
<dbReference type="CDD" id="cd22160">
    <property type="entry name" value="F-box_AtFBL13-like"/>
    <property type="match status" value="1"/>
</dbReference>
<dbReference type="InterPro" id="IPR032675">
    <property type="entry name" value="LRR_dom_sf"/>
</dbReference>